<sequence>MNTRQVHEKFPEEGDYREGEQVKGSEWLRDGRQGDDITGEEGVEVSLLCGHHGYEFCKQEVINGRVISAF</sequence>
<reference evidence="2 3" key="1">
    <citation type="submission" date="2013-11" db="EMBL/GenBank/DDBJ databases">
        <title>Opisthorchis viverrini - life in the bile duct.</title>
        <authorList>
            <person name="Young N.D."/>
            <person name="Nagarajan N."/>
            <person name="Lin S.J."/>
            <person name="Korhonen P.K."/>
            <person name="Jex A.R."/>
            <person name="Hall R.S."/>
            <person name="Safavi-Hemami H."/>
            <person name="Kaewkong W."/>
            <person name="Bertrand D."/>
            <person name="Gao S."/>
            <person name="Seet Q."/>
            <person name="Wongkham S."/>
            <person name="Teh B.T."/>
            <person name="Wongkham C."/>
            <person name="Intapan P.M."/>
            <person name="Maleewong W."/>
            <person name="Yang X."/>
            <person name="Hu M."/>
            <person name="Wang Z."/>
            <person name="Hofmann A."/>
            <person name="Sternberg P.W."/>
            <person name="Tan P."/>
            <person name="Wang J."/>
            <person name="Gasser R.B."/>
        </authorList>
    </citation>
    <scope>NUCLEOTIDE SEQUENCE [LARGE SCALE GENOMIC DNA]</scope>
</reference>
<organism evidence="2 3">
    <name type="scientific">Opisthorchis viverrini</name>
    <name type="common">Southeast Asian liver fluke</name>
    <dbReference type="NCBI Taxonomy" id="6198"/>
    <lineage>
        <taxon>Eukaryota</taxon>
        <taxon>Metazoa</taxon>
        <taxon>Spiralia</taxon>
        <taxon>Lophotrochozoa</taxon>
        <taxon>Platyhelminthes</taxon>
        <taxon>Trematoda</taxon>
        <taxon>Digenea</taxon>
        <taxon>Opisthorchiida</taxon>
        <taxon>Opisthorchiata</taxon>
        <taxon>Opisthorchiidae</taxon>
        <taxon>Opisthorchis</taxon>
    </lineage>
</organism>
<name>A0A074ZHC9_OPIVI</name>
<dbReference type="RefSeq" id="XP_009171166.1">
    <property type="nucleotide sequence ID" value="XM_009172902.1"/>
</dbReference>
<dbReference type="GeneID" id="20321577"/>
<dbReference type="EMBL" id="KL596787">
    <property type="protein sequence ID" value="KER25112.1"/>
    <property type="molecule type" value="Genomic_DNA"/>
</dbReference>
<dbReference type="AlphaFoldDB" id="A0A074ZHC9"/>
<evidence type="ECO:0000313" key="3">
    <source>
        <dbReference type="Proteomes" id="UP000054324"/>
    </source>
</evidence>
<evidence type="ECO:0000313" key="2">
    <source>
        <dbReference type="EMBL" id="KER25112.1"/>
    </source>
</evidence>
<keyword evidence="3" id="KW-1185">Reference proteome</keyword>
<proteinExistence type="predicted"/>
<gene>
    <name evidence="2" type="ORF">T265_07398</name>
</gene>
<accession>A0A074ZHC9</accession>
<feature type="region of interest" description="Disordered" evidence="1">
    <location>
        <begin position="1"/>
        <end position="24"/>
    </location>
</feature>
<evidence type="ECO:0000256" key="1">
    <source>
        <dbReference type="SAM" id="MobiDB-lite"/>
    </source>
</evidence>
<dbReference type="Proteomes" id="UP000054324">
    <property type="component" value="Unassembled WGS sequence"/>
</dbReference>
<dbReference type="KEGG" id="ovi:T265_07398"/>
<dbReference type="CTD" id="20321577"/>
<protein>
    <submittedName>
        <fullName evidence="2">Uncharacterized protein</fullName>
    </submittedName>
</protein>